<dbReference type="AlphaFoldDB" id="A0A2M7TB36"/>
<dbReference type="PRINTS" id="PR00146">
    <property type="entry name" value="DHPICSNTHASE"/>
</dbReference>
<keyword evidence="7 12" id="KW-0220">Diaminopimelate biosynthesis</keyword>
<evidence type="ECO:0000256" key="15">
    <source>
        <dbReference type="PIRSR" id="PIRSR001365-2"/>
    </source>
</evidence>
<accession>A0A2M7TB36</accession>
<dbReference type="PROSITE" id="PS00666">
    <property type="entry name" value="DHDPS_2"/>
    <property type="match status" value="1"/>
</dbReference>
<comment type="function">
    <text evidence="1 12">Catalyzes the condensation of (S)-aspartate-beta-semialdehyde [(S)-ASA] and pyruvate to 4-hydroxy-tetrahydrodipicolinate (HTPA).</text>
</comment>
<feature type="active site" description="Proton donor/acceptor" evidence="12 14">
    <location>
        <position position="140"/>
    </location>
</feature>
<dbReference type="InterPro" id="IPR020624">
    <property type="entry name" value="Schiff_base-form_aldolases_CS"/>
</dbReference>
<comment type="catalytic activity">
    <reaction evidence="11 12">
        <text>L-aspartate 4-semialdehyde + pyruvate = (2S,4S)-4-hydroxy-2,3,4,5-tetrahydrodipicolinate + H2O + H(+)</text>
        <dbReference type="Rhea" id="RHEA:34171"/>
        <dbReference type="ChEBI" id="CHEBI:15361"/>
        <dbReference type="ChEBI" id="CHEBI:15377"/>
        <dbReference type="ChEBI" id="CHEBI:15378"/>
        <dbReference type="ChEBI" id="CHEBI:67139"/>
        <dbReference type="ChEBI" id="CHEBI:537519"/>
        <dbReference type="EC" id="4.3.3.7"/>
    </reaction>
</comment>
<dbReference type="RefSeq" id="WP_286677616.1">
    <property type="nucleotide sequence ID" value="NZ_MNXI01000018.1"/>
</dbReference>
<dbReference type="PANTHER" id="PTHR12128">
    <property type="entry name" value="DIHYDRODIPICOLINATE SYNTHASE"/>
    <property type="match status" value="1"/>
</dbReference>
<evidence type="ECO:0000256" key="9">
    <source>
        <dbReference type="ARBA" id="ARBA00023239"/>
    </source>
</evidence>
<dbReference type="InterPro" id="IPR005263">
    <property type="entry name" value="DapA"/>
</dbReference>
<dbReference type="Pfam" id="PF00701">
    <property type="entry name" value="DHDPS"/>
    <property type="match status" value="1"/>
</dbReference>
<comment type="subunit">
    <text evidence="12">Homotetramer; dimer of dimers.</text>
</comment>
<protein>
    <recommendedName>
        <fullName evidence="4 12">4-hydroxy-tetrahydrodipicolinate synthase</fullName>
        <shortName evidence="12">HTPA synthase</shortName>
        <ecNumber evidence="4 12">4.3.3.7</ecNumber>
    </recommendedName>
</protein>
<evidence type="ECO:0000256" key="3">
    <source>
        <dbReference type="ARBA" id="ARBA00007592"/>
    </source>
</evidence>
<comment type="caution">
    <text evidence="16">The sequence shown here is derived from an EMBL/GenBank/DDBJ whole genome shotgun (WGS) entry which is preliminary data.</text>
</comment>
<evidence type="ECO:0000256" key="4">
    <source>
        <dbReference type="ARBA" id="ARBA00012086"/>
    </source>
</evidence>
<evidence type="ECO:0000256" key="11">
    <source>
        <dbReference type="ARBA" id="ARBA00047836"/>
    </source>
</evidence>
<evidence type="ECO:0000256" key="8">
    <source>
        <dbReference type="ARBA" id="ARBA00023154"/>
    </source>
</evidence>
<feature type="binding site" evidence="12 15">
    <location>
        <position position="211"/>
    </location>
    <ligand>
        <name>pyruvate</name>
        <dbReference type="ChEBI" id="CHEBI:15361"/>
    </ligand>
</feature>
<dbReference type="SMART" id="SM01130">
    <property type="entry name" value="DHDPS"/>
    <property type="match status" value="1"/>
</dbReference>
<proteinExistence type="inferred from homology"/>
<dbReference type="InterPro" id="IPR002220">
    <property type="entry name" value="DapA-like"/>
</dbReference>
<dbReference type="Proteomes" id="UP000230956">
    <property type="component" value="Unassembled WGS sequence"/>
</dbReference>
<comment type="caution">
    <text evidence="12">Was originally thought to be a dihydrodipicolinate synthase (DHDPS), catalyzing the condensation of (S)-aspartate-beta-semialdehyde [(S)-ASA] and pyruvate to dihydrodipicolinate (DHDP). However, it was shown in E.coli that the product of the enzymatic reaction is not dihydrodipicolinate but in fact (4S)-4-hydroxy-2,3,4,5-tetrahydro-(2S)-dipicolinic acid (HTPA), and that the consecutive dehydration reaction leading to DHDP is not spontaneous but catalyzed by DapB.</text>
</comment>
<evidence type="ECO:0000256" key="5">
    <source>
        <dbReference type="ARBA" id="ARBA00022490"/>
    </source>
</evidence>
<evidence type="ECO:0000313" key="16">
    <source>
        <dbReference type="EMBL" id="PIZ41915.1"/>
    </source>
</evidence>
<evidence type="ECO:0000313" key="17">
    <source>
        <dbReference type="Proteomes" id="UP000230956"/>
    </source>
</evidence>
<dbReference type="CDD" id="cd00950">
    <property type="entry name" value="DHDPS"/>
    <property type="match status" value="1"/>
</dbReference>
<sequence length="300" mass="32138">MRQKQWDLRGCLIPIITPFTDNYEVDEAGLRTLIDYMIDEQAAAAIIPCGTTGESPTLSHDEHVNVIKITVDAVAGRVPVIAGTGSNSTKEAIEMTKAAADVGVNATLQVGPYYNKPSQEGIIKHFEAIADATDLPIIIYNIPGRTSRNIEPDTIFKLAELDTVVGLKDASGDILQTMKIIKATHASNFHIYAGEDALTFSLLCLGGHGAVAAVGHVIGKEVDQMVKLVGEGSIDAARDIHFKTLDVVNALFVEPNPVPIKQALTWMGLPAGPVRLPLIGMTEKGKDVLRKALLELGKIS</sequence>
<gene>
    <name evidence="12" type="primary">dapA</name>
    <name evidence="16" type="ORF">COY37_01390</name>
</gene>
<dbReference type="GO" id="GO:0019877">
    <property type="term" value="P:diaminopimelate biosynthetic process"/>
    <property type="evidence" value="ECO:0007669"/>
    <property type="project" value="UniProtKB-UniRule"/>
</dbReference>
<keyword evidence="9 12" id="KW-0456">Lyase</keyword>
<evidence type="ECO:0000256" key="6">
    <source>
        <dbReference type="ARBA" id="ARBA00022605"/>
    </source>
</evidence>
<dbReference type="Gene3D" id="3.20.20.70">
    <property type="entry name" value="Aldolase class I"/>
    <property type="match status" value="1"/>
</dbReference>
<evidence type="ECO:0000256" key="2">
    <source>
        <dbReference type="ARBA" id="ARBA00005120"/>
    </source>
</evidence>
<dbReference type="UniPathway" id="UPA00034">
    <property type="reaction ID" value="UER00017"/>
</dbReference>
<keyword evidence="5 12" id="KW-0963">Cytoplasm</keyword>
<feature type="binding site" evidence="12 15">
    <location>
        <position position="52"/>
    </location>
    <ligand>
        <name>pyruvate</name>
        <dbReference type="ChEBI" id="CHEBI:15361"/>
    </ligand>
</feature>
<feature type="active site" description="Schiff-base intermediate with substrate" evidence="12 14">
    <location>
        <position position="168"/>
    </location>
</feature>
<keyword evidence="6 12" id="KW-0028">Amino-acid biosynthesis</keyword>
<dbReference type="InterPro" id="IPR020625">
    <property type="entry name" value="Schiff_base-form_aldolases_AS"/>
</dbReference>
<evidence type="ECO:0000256" key="10">
    <source>
        <dbReference type="ARBA" id="ARBA00023270"/>
    </source>
</evidence>
<dbReference type="PIRSF" id="PIRSF001365">
    <property type="entry name" value="DHDPS"/>
    <property type="match status" value="1"/>
</dbReference>
<keyword evidence="8 12" id="KW-0457">Lysine biosynthesis</keyword>
<dbReference type="PROSITE" id="PS00665">
    <property type="entry name" value="DHDPS_1"/>
    <property type="match status" value="1"/>
</dbReference>
<dbReference type="NCBIfam" id="TIGR00674">
    <property type="entry name" value="dapA"/>
    <property type="match status" value="1"/>
</dbReference>
<dbReference type="GO" id="GO:0008840">
    <property type="term" value="F:4-hydroxy-tetrahydrodipicolinate synthase activity"/>
    <property type="evidence" value="ECO:0007669"/>
    <property type="project" value="UniProtKB-UniRule"/>
</dbReference>
<reference evidence="17" key="1">
    <citation type="submission" date="2017-09" db="EMBL/GenBank/DDBJ databases">
        <title>Depth-based differentiation of microbial function through sediment-hosted aquifers and enrichment of novel symbionts in the deep terrestrial subsurface.</title>
        <authorList>
            <person name="Probst A.J."/>
            <person name="Ladd B."/>
            <person name="Jarett J.K."/>
            <person name="Geller-Mcgrath D.E."/>
            <person name="Sieber C.M.K."/>
            <person name="Emerson J.B."/>
            <person name="Anantharaman K."/>
            <person name="Thomas B.C."/>
            <person name="Malmstrom R."/>
            <person name="Stieglmeier M."/>
            <person name="Klingl A."/>
            <person name="Woyke T."/>
            <person name="Ryan C.M."/>
            <person name="Banfield J.F."/>
        </authorList>
    </citation>
    <scope>NUCLEOTIDE SEQUENCE [LARGE SCALE GENOMIC DNA]</scope>
</reference>
<keyword evidence="10 12" id="KW-0704">Schiff base</keyword>
<dbReference type="GO" id="GO:0009089">
    <property type="term" value="P:lysine biosynthetic process via diaminopimelate"/>
    <property type="evidence" value="ECO:0007669"/>
    <property type="project" value="UniProtKB-UniRule"/>
</dbReference>
<dbReference type="PANTHER" id="PTHR12128:SF66">
    <property type="entry name" value="4-HYDROXY-2-OXOGLUTARATE ALDOLASE, MITOCHONDRIAL"/>
    <property type="match status" value="1"/>
</dbReference>
<organism evidence="16 17">
    <name type="scientific">Candidatus Aquicultor secundus</name>
    <dbReference type="NCBI Taxonomy" id="1973895"/>
    <lineage>
        <taxon>Bacteria</taxon>
        <taxon>Bacillati</taxon>
        <taxon>Actinomycetota</taxon>
        <taxon>Candidatus Aquicultoria</taxon>
        <taxon>Candidatus Aquicultorales</taxon>
        <taxon>Candidatus Aquicultoraceae</taxon>
        <taxon>Candidatus Aquicultor</taxon>
    </lineage>
</organism>
<dbReference type="SUPFAM" id="SSF51569">
    <property type="entry name" value="Aldolase"/>
    <property type="match status" value="1"/>
</dbReference>
<evidence type="ECO:0000256" key="7">
    <source>
        <dbReference type="ARBA" id="ARBA00022915"/>
    </source>
</evidence>
<evidence type="ECO:0000256" key="13">
    <source>
        <dbReference type="PIRNR" id="PIRNR001365"/>
    </source>
</evidence>
<dbReference type="EMBL" id="PFNG01000037">
    <property type="protein sequence ID" value="PIZ41915.1"/>
    <property type="molecule type" value="Genomic_DNA"/>
</dbReference>
<feature type="site" description="Part of a proton relay during catalysis" evidence="12">
    <location>
        <position position="114"/>
    </location>
</feature>
<dbReference type="InterPro" id="IPR013785">
    <property type="entry name" value="Aldolase_TIM"/>
</dbReference>
<name>A0A2M7TB36_9ACTN</name>
<comment type="similarity">
    <text evidence="3 12 13">Belongs to the DapA family.</text>
</comment>
<dbReference type="GO" id="GO:0005829">
    <property type="term" value="C:cytosol"/>
    <property type="evidence" value="ECO:0007669"/>
    <property type="project" value="TreeGrafter"/>
</dbReference>
<evidence type="ECO:0000256" key="12">
    <source>
        <dbReference type="HAMAP-Rule" id="MF_00418"/>
    </source>
</evidence>
<evidence type="ECO:0000256" key="1">
    <source>
        <dbReference type="ARBA" id="ARBA00003294"/>
    </source>
</evidence>
<dbReference type="HAMAP" id="MF_00418">
    <property type="entry name" value="DapA"/>
    <property type="match status" value="1"/>
</dbReference>
<comment type="subcellular location">
    <subcellularLocation>
        <location evidence="12">Cytoplasm</location>
    </subcellularLocation>
</comment>
<comment type="pathway">
    <text evidence="2 12">Amino-acid biosynthesis; L-lysine biosynthesis via DAP pathway; (S)-tetrahydrodipicolinate from L-aspartate: step 3/4.</text>
</comment>
<feature type="site" description="Part of a proton relay during catalysis" evidence="12">
    <location>
        <position position="51"/>
    </location>
</feature>
<dbReference type="EC" id="4.3.3.7" evidence="4 12"/>
<evidence type="ECO:0000256" key="14">
    <source>
        <dbReference type="PIRSR" id="PIRSR001365-1"/>
    </source>
</evidence>